<feature type="signal peptide" evidence="1">
    <location>
        <begin position="1"/>
        <end position="24"/>
    </location>
</feature>
<reference evidence="3" key="1">
    <citation type="journal article" date="2020" name="Stud. Mycol.">
        <title>101 Dothideomycetes genomes: a test case for predicting lifestyles and emergence of pathogens.</title>
        <authorList>
            <person name="Haridas S."/>
            <person name="Albert R."/>
            <person name="Binder M."/>
            <person name="Bloem J."/>
            <person name="Labutti K."/>
            <person name="Salamov A."/>
            <person name="Andreopoulos B."/>
            <person name="Baker S."/>
            <person name="Barry K."/>
            <person name="Bills G."/>
            <person name="Bluhm B."/>
            <person name="Cannon C."/>
            <person name="Castanera R."/>
            <person name="Culley D."/>
            <person name="Daum C."/>
            <person name="Ezra D."/>
            <person name="Gonzalez J."/>
            <person name="Henrissat B."/>
            <person name="Kuo A."/>
            <person name="Liang C."/>
            <person name="Lipzen A."/>
            <person name="Lutzoni F."/>
            <person name="Magnuson J."/>
            <person name="Mondo S."/>
            <person name="Nolan M."/>
            <person name="Ohm R."/>
            <person name="Pangilinan J."/>
            <person name="Park H.-J."/>
            <person name="Ramirez L."/>
            <person name="Alfaro M."/>
            <person name="Sun H."/>
            <person name="Tritt A."/>
            <person name="Yoshinaga Y."/>
            <person name="Zwiers L.-H."/>
            <person name="Turgeon B."/>
            <person name="Goodwin S."/>
            <person name="Spatafora J."/>
            <person name="Crous P."/>
            <person name="Grigoriev I."/>
        </authorList>
    </citation>
    <scope>NUCLEOTIDE SEQUENCE</scope>
    <source>
        <strain evidence="3">CBS 116435</strain>
    </source>
</reference>
<name>A0A9P4UJT1_9PEZI</name>
<organism evidence="3 4">
    <name type="scientific">Polychaeton citri CBS 116435</name>
    <dbReference type="NCBI Taxonomy" id="1314669"/>
    <lineage>
        <taxon>Eukaryota</taxon>
        <taxon>Fungi</taxon>
        <taxon>Dikarya</taxon>
        <taxon>Ascomycota</taxon>
        <taxon>Pezizomycotina</taxon>
        <taxon>Dothideomycetes</taxon>
        <taxon>Dothideomycetidae</taxon>
        <taxon>Capnodiales</taxon>
        <taxon>Capnodiaceae</taxon>
        <taxon>Polychaeton</taxon>
    </lineage>
</organism>
<feature type="domain" description="AB hydrolase-1" evidence="2">
    <location>
        <begin position="127"/>
        <end position="382"/>
    </location>
</feature>
<feature type="chain" id="PRO_5040316317" evidence="1">
    <location>
        <begin position="25"/>
        <end position="400"/>
    </location>
</feature>
<dbReference type="Pfam" id="PF12697">
    <property type="entry name" value="Abhydrolase_6"/>
    <property type="match status" value="1"/>
</dbReference>
<comment type="caution">
    <text evidence="3">The sequence shown here is derived from an EMBL/GenBank/DDBJ whole genome shotgun (WGS) entry which is preliminary data.</text>
</comment>
<evidence type="ECO:0000313" key="3">
    <source>
        <dbReference type="EMBL" id="KAF2718317.1"/>
    </source>
</evidence>
<proteinExistence type="predicted"/>
<evidence type="ECO:0000313" key="4">
    <source>
        <dbReference type="Proteomes" id="UP000799441"/>
    </source>
</evidence>
<dbReference type="InterPro" id="IPR000073">
    <property type="entry name" value="AB_hydrolase_1"/>
</dbReference>
<dbReference type="Proteomes" id="UP000799441">
    <property type="component" value="Unassembled WGS sequence"/>
</dbReference>
<protein>
    <submittedName>
        <fullName evidence="3">Alpha/beta-hydrolase</fullName>
    </submittedName>
</protein>
<evidence type="ECO:0000259" key="2">
    <source>
        <dbReference type="Pfam" id="PF12697"/>
    </source>
</evidence>
<keyword evidence="4" id="KW-1185">Reference proteome</keyword>
<dbReference type="OrthoDB" id="190201at2759"/>
<evidence type="ECO:0000256" key="1">
    <source>
        <dbReference type="SAM" id="SignalP"/>
    </source>
</evidence>
<keyword evidence="1" id="KW-0732">Signal</keyword>
<dbReference type="AlphaFoldDB" id="A0A9P4UJT1"/>
<dbReference type="SUPFAM" id="SSF53474">
    <property type="entry name" value="alpha/beta-Hydrolases"/>
    <property type="match status" value="1"/>
</dbReference>
<dbReference type="InterPro" id="IPR029058">
    <property type="entry name" value="AB_hydrolase_fold"/>
</dbReference>
<sequence length="400" mass="44067">MFNTSNTHLAVAILCGLGWSSVSCSSYQPNGATVGLTQPYYPPNAECLDYNIPVSISSENFVFNFARWTDDYGLEDFVSLATTRPSAGFPGVINGMKTENATYIIAATFCTPKTPRGDGKEKNIVIATHGIGPAREHWNSPFKPDEYNFVQYAIDRGYSVFFYDRLGCGFSDFISGFDIQRSHHSSVLRELAALVRSGQYTGSVGQPDKLTLMGFSFGSYITHFTIADTPGITDAVVLTGIGLNSTGVDGNGLLRSFVPRVAAGQDPERFGHLDDGYVTWVDESAQNLNYFKYPFYDPDVAQFSDKAKQAFSIGEFLTFPVGNYDTSNFTGAALTITGEYDYIVCDGYCPGIYEEPAETYYRNAKVLERHIHPDSSHHINFHHNATGAFDVIITFLDNSL</sequence>
<dbReference type="EMBL" id="MU003826">
    <property type="protein sequence ID" value="KAF2718317.1"/>
    <property type="molecule type" value="Genomic_DNA"/>
</dbReference>
<dbReference type="Gene3D" id="3.40.50.1820">
    <property type="entry name" value="alpha/beta hydrolase"/>
    <property type="match status" value="1"/>
</dbReference>
<accession>A0A9P4UJT1</accession>
<gene>
    <name evidence="3" type="ORF">K431DRAFT_348797</name>
</gene>